<organism evidence="2">
    <name type="scientific">hydrothermal vent metagenome</name>
    <dbReference type="NCBI Taxonomy" id="652676"/>
    <lineage>
        <taxon>unclassified sequences</taxon>
        <taxon>metagenomes</taxon>
        <taxon>ecological metagenomes</taxon>
    </lineage>
</organism>
<protein>
    <submittedName>
        <fullName evidence="2">PIN (PilT N terminus) domain</fullName>
    </submittedName>
</protein>
<dbReference type="AlphaFoldDB" id="A0A3B0VDY5"/>
<evidence type="ECO:0000313" key="2">
    <source>
        <dbReference type="EMBL" id="VAW41121.1"/>
    </source>
</evidence>
<feature type="domain" description="PIN" evidence="1">
    <location>
        <begin position="3"/>
        <end position="115"/>
    </location>
</feature>
<gene>
    <name evidence="2" type="ORF">MNBD_CHLOROFLEXI01-3408</name>
</gene>
<proteinExistence type="predicted"/>
<accession>A0A3B0VDY5</accession>
<evidence type="ECO:0000259" key="1">
    <source>
        <dbReference type="Pfam" id="PF01850"/>
    </source>
</evidence>
<reference evidence="2" key="1">
    <citation type="submission" date="2018-06" db="EMBL/GenBank/DDBJ databases">
        <authorList>
            <person name="Zhirakovskaya E."/>
        </authorList>
    </citation>
    <scope>NUCLEOTIDE SEQUENCE</scope>
</reference>
<dbReference type="InterPro" id="IPR029060">
    <property type="entry name" value="PIN-like_dom_sf"/>
</dbReference>
<name>A0A3B0VDY5_9ZZZZ</name>
<dbReference type="InterPro" id="IPR002716">
    <property type="entry name" value="PIN_dom"/>
</dbReference>
<dbReference type="CDD" id="cd18686">
    <property type="entry name" value="PIN_VapC-like"/>
    <property type="match status" value="1"/>
</dbReference>
<dbReference type="SUPFAM" id="SSF88723">
    <property type="entry name" value="PIN domain-like"/>
    <property type="match status" value="1"/>
</dbReference>
<dbReference type="Pfam" id="PF01850">
    <property type="entry name" value="PIN"/>
    <property type="match status" value="1"/>
</dbReference>
<dbReference type="Gene3D" id="3.40.50.1010">
    <property type="entry name" value="5'-nuclease"/>
    <property type="match status" value="1"/>
</dbReference>
<dbReference type="EMBL" id="UOEU01000825">
    <property type="protein sequence ID" value="VAW41121.1"/>
    <property type="molecule type" value="Genomic_DNA"/>
</dbReference>
<sequence length="119" mass="12857">MNVVDSSGWLAYFARDTNANQFAPIIQSTDTLVVPTICIYEVFKRMLTQRGEEAALQAVGIMSLGTSADLTQEIAINAAQISSTRKLAMADSIILATARTNKAALWTQDADFEGIEGVK</sequence>